<evidence type="ECO:0000313" key="2">
    <source>
        <dbReference type="EMBL" id="KKL76632.1"/>
    </source>
</evidence>
<reference evidence="2" key="1">
    <citation type="journal article" date="2015" name="Nature">
        <title>Complex archaea that bridge the gap between prokaryotes and eukaryotes.</title>
        <authorList>
            <person name="Spang A."/>
            <person name="Saw J.H."/>
            <person name="Jorgensen S.L."/>
            <person name="Zaremba-Niedzwiedzka K."/>
            <person name="Martijn J."/>
            <person name="Lind A.E."/>
            <person name="van Eijk R."/>
            <person name="Schleper C."/>
            <person name="Guy L."/>
            <person name="Ettema T.J."/>
        </authorList>
    </citation>
    <scope>NUCLEOTIDE SEQUENCE</scope>
</reference>
<keyword evidence="1" id="KW-0812">Transmembrane</keyword>
<keyword evidence="1" id="KW-1133">Transmembrane helix</keyword>
<gene>
    <name evidence="2" type="ORF">LCGC14_2042930</name>
</gene>
<feature type="non-terminal residue" evidence="2">
    <location>
        <position position="51"/>
    </location>
</feature>
<dbReference type="EMBL" id="LAZR01023984">
    <property type="protein sequence ID" value="KKL76632.1"/>
    <property type="molecule type" value="Genomic_DNA"/>
</dbReference>
<sequence length="51" mass="5269">MTDFNPAAGGAALVLAAAIFIAVGASYVTWATIIQYGWIEALRIWGGIVGT</sequence>
<proteinExistence type="predicted"/>
<feature type="transmembrane region" description="Helical" evidence="1">
    <location>
        <begin position="12"/>
        <end position="33"/>
    </location>
</feature>
<protein>
    <submittedName>
        <fullName evidence="2">Uncharacterized protein</fullName>
    </submittedName>
</protein>
<organism evidence="2">
    <name type="scientific">marine sediment metagenome</name>
    <dbReference type="NCBI Taxonomy" id="412755"/>
    <lineage>
        <taxon>unclassified sequences</taxon>
        <taxon>metagenomes</taxon>
        <taxon>ecological metagenomes</taxon>
    </lineage>
</organism>
<accession>A0A0F9HNB0</accession>
<evidence type="ECO:0000256" key="1">
    <source>
        <dbReference type="SAM" id="Phobius"/>
    </source>
</evidence>
<dbReference type="AlphaFoldDB" id="A0A0F9HNB0"/>
<name>A0A0F9HNB0_9ZZZZ</name>
<keyword evidence="1" id="KW-0472">Membrane</keyword>
<comment type="caution">
    <text evidence="2">The sequence shown here is derived from an EMBL/GenBank/DDBJ whole genome shotgun (WGS) entry which is preliminary data.</text>
</comment>